<organism evidence="4">
    <name type="scientific">Davidia involucrata</name>
    <name type="common">Dove tree</name>
    <dbReference type="NCBI Taxonomy" id="16924"/>
    <lineage>
        <taxon>Eukaryota</taxon>
        <taxon>Viridiplantae</taxon>
        <taxon>Streptophyta</taxon>
        <taxon>Embryophyta</taxon>
        <taxon>Tracheophyta</taxon>
        <taxon>Spermatophyta</taxon>
        <taxon>Magnoliopsida</taxon>
        <taxon>eudicotyledons</taxon>
        <taxon>Gunneridae</taxon>
        <taxon>Pentapetalae</taxon>
        <taxon>asterids</taxon>
        <taxon>Cornales</taxon>
        <taxon>Nyssaceae</taxon>
        <taxon>Davidia</taxon>
    </lineage>
</organism>
<dbReference type="GO" id="GO:0051015">
    <property type="term" value="F:actin filament binding"/>
    <property type="evidence" value="ECO:0007669"/>
    <property type="project" value="InterPro"/>
</dbReference>
<dbReference type="PANTHER" id="PTHR38537:SF8">
    <property type="entry name" value="FILAMIN-A"/>
    <property type="match status" value="1"/>
</dbReference>
<dbReference type="PANTHER" id="PTHR38537">
    <property type="entry name" value="JITTERBUG, ISOFORM N"/>
    <property type="match status" value="1"/>
</dbReference>
<dbReference type="GO" id="GO:0048235">
    <property type="term" value="P:pollen sperm cell differentiation"/>
    <property type="evidence" value="ECO:0007669"/>
    <property type="project" value="TreeGrafter"/>
</dbReference>
<dbReference type="AlphaFoldDB" id="A0A5B7BHD6"/>
<evidence type="ECO:0000256" key="3">
    <source>
        <dbReference type="SAM" id="Phobius"/>
    </source>
</evidence>
<gene>
    <name evidence="4" type="ORF">Din_037793</name>
</gene>
<evidence type="ECO:0000256" key="2">
    <source>
        <dbReference type="SAM" id="MobiDB-lite"/>
    </source>
</evidence>
<dbReference type="InterPro" id="IPR044801">
    <property type="entry name" value="Filamin"/>
</dbReference>
<proteinExistence type="predicted"/>
<keyword evidence="1" id="KW-0677">Repeat</keyword>
<feature type="region of interest" description="Disordered" evidence="2">
    <location>
        <begin position="204"/>
        <end position="257"/>
    </location>
</feature>
<reference evidence="4" key="1">
    <citation type="submission" date="2019-08" db="EMBL/GenBank/DDBJ databases">
        <title>Reference gene set and small RNA set construction with multiple tissues from Davidia involucrata Baill.</title>
        <authorList>
            <person name="Yang H."/>
            <person name="Zhou C."/>
            <person name="Li G."/>
            <person name="Wang J."/>
            <person name="Gao P."/>
            <person name="Wang M."/>
            <person name="Wang R."/>
            <person name="Zhao Y."/>
        </authorList>
    </citation>
    <scope>NUCLEOTIDE SEQUENCE</scope>
    <source>
        <tissue evidence="4">Mixed with DoveR01_LX</tissue>
    </source>
</reference>
<evidence type="ECO:0000256" key="1">
    <source>
        <dbReference type="ARBA" id="ARBA00022737"/>
    </source>
</evidence>
<keyword evidence="3" id="KW-1133">Transmembrane helix</keyword>
<keyword evidence="3" id="KW-0812">Transmembrane</keyword>
<feature type="compositionally biased region" description="Basic and acidic residues" evidence="2">
    <location>
        <begin position="214"/>
        <end position="226"/>
    </location>
</feature>
<feature type="transmembrane region" description="Helical" evidence="3">
    <location>
        <begin position="121"/>
        <end position="147"/>
    </location>
</feature>
<sequence>MFSVEVNSGFLSTNLPAELISTTELKLKSSYQWQPLQTFVTISKHFIVKAKGIRFRATVNDCNSIMQQLLYHGEEYGAALTVKINDMGNYGCYPDCAEQLSVPLFAEATVNLIRRRPMSSLVAHTLGSAIVIEFIMVFSLGVLLLYFTCKCAFVLVNEKRSRDDQDIELSRFQSFHKRTSTTDLSENVTHFTGCCSSPLFLSSQPSNFRQRSRRQSEIGESSKDTHYSSQSSSDHHRMTPLPSLMPLVSGKGRSVTI</sequence>
<evidence type="ECO:0000313" key="4">
    <source>
        <dbReference type="EMBL" id="MPA68352.1"/>
    </source>
</evidence>
<name>A0A5B7BHD6_DAVIN</name>
<dbReference type="GO" id="GO:0030036">
    <property type="term" value="P:actin cytoskeleton organization"/>
    <property type="evidence" value="ECO:0007669"/>
    <property type="project" value="InterPro"/>
</dbReference>
<accession>A0A5B7BHD6</accession>
<keyword evidence="3" id="KW-0472">Membrane</keyword>
<dbReference type="EMBL" id="GHES01037793">
    <property type="protein sequence ID" value="MPA68352.1"/>
    <property type="molecule type" value="Transcribed_RNA"/>
</dbReference>
<protein>
    <submittedName>
        <fullName evidence="4">Uncharacterized protein</fullName>
    </submittedName>
</protein>